<organism evidence="1 2">
    <name type="scientific">Mycena pura</name>
    <dbReference type="NCBI Taxonomy" id="153505"/>
    <lineage>
        <taxon>Eukaryota</taxon>
        <taxon>Fungi</taxon>
        <taxon>Dikarya</taxon>
        <taxon>Basidiomycota</taxon>
        <taxon>Agaricomycotina</taxon>
        <taxon>Agaricomycetes</taxon>
        <taxon>Agaricomycetidae</taxon>
        <taxon>Agaricales</taxon>
        <taxon>Marasmiineae</taxon>
        <taxon>Mycenaceae</taxon>
        <taxon>Mycena</taxon>
    </lineage>
</organism>
<feature type="non-terminal residue" evidence="1">
    <location>
        <position position="228"/>
    </location>
</feature>
<accession>A0AAD6Y1T2</accession>
<evidence type="ECO:0000313" key="1">
    <source>
        <dbReference type="EMBL" id="KAJ7192637.1"/>
    </source>
</evidence>
<sequence>MSRCCQRFETRPGFVQDEPDMALFYEGILNLKLHPESADMVCVQARLAVSYSQLGATGSAIEPAEEDSEFDSLAEAVNAAASNMLATSYATDPPTKLGKQPRTIFSLPGYPPPQGHGVLRSRWQSMSMKDLIRHGVARGVVEAHHQSEIKEHGVILNDTLAVYELVELVVKGDYDLTPDKISEIHSRLMATARFYVYVDTTRGRVTFCPYTAVNSELVAICRSFIILE</sequence>
<evidence type="ECO:0000313" key="2">
    <source>
        <dbReference type="Proteomes" id="UP001219525"/>
    </source>
</evidence>
<dbReference type="EMBL" id="JARJCW010000117">
    <property type="protein sequence ID" value="KAJ7192637.1"/>
    <property type="molecule type" value="Genomic_DNA"/>
</dbReference>
<dbReference type="Proteomes" id="UP001219525">
    <property type="component" value="Unassembled WGS sequence"/>
</dbReference>
<comment type="caution">
    <text evidence="1">The sequence shown here is derived from an EMBL/GenBank/DDBJ whole genome shotgun (WGS) entry which is preliminary data.</text>
</comment>
<name>A0AAD6Y1T2_9AGAR</name>
<protein>
    <submittedName>
        <fullName evidence="1">Uncharacterized protein</fullName>
    </submittedName>
</protein>
<gene>
    <name evidence="1" type="ORF">GGX14DRAFT_479796</name>
</gene>
<dbReference type="AlphaFoldDB" id="A0AAD6Y1T2"/>
<reference evidence="1" key="1">
    <citation type="submission" date="2023-03" db="EMBL/GenBank/DDBJ databases">
        <title>Massive genome expansion in bonnet fungi (Mycena s.s.) driven by repeated elements and novel gene families across ecological guilds.</title>
        <authorList>
            <consortium name="Lawrence Berkeley National Laboratory"/>
            <person name="Harder C.B."/>
            <person name="Miyauchi S."/>
            <person name="Viragh M."/>
            <person name="Kuo A."/>
            <person name="Thoen E."/>
            <person name="Andreopoulos B."/>
            <person name="Lu D."/>
            <person name="Skrede I."/>
            <person name="Drula E."/>
            <person name="Henrissat B."/>
            <person name="Morin E."/>
            <person name="Kohler A."/>
            <person name="Barry K."/>
            <person name="LaButti K."/>
            <person name="Morin E."/>
            <person name="Salamov A."/>
            <person name="Lipzen A."/>
            <person name="Mereny Z."/>
            <person name="Hegedus B."/>
            <person name="Baldrian P."/>
            <person name="Stursova M."/>
            <person name="Weitz H."/>
            <person name="Taylor A."/>
            <person name="Grigoriev I.V."/>
            <person name="Nagy L.G."/>
            <person name="Martin F."/>
            <person name="Kauserud H."/>
        </authorList>
    </citation>
    <scope>NUCLEOTIDE SEQUENCE</scope>
    <source>
        <strain evidence="1">9144</strain>
    </source>
</reference>
<proteinExistence type="predicted"/>
<keyword evidence="2" id="KW-1185">Reference proteome</keyword>